<evidence type="ECO:0000313" key="1">
    <source>
        <dbReference type="EMBL" id="KAK8072833.1"/>
    </source>
</evidence>
<protein>
    <submittedName>
        <fullName evidence="1">Uncharacterized protein</fullName>
    </submittedName>
</protein>
<accession>A0ABR1VNR0</accession>
<name>A0ABR1VNR0_9PEZI</name>
<sequence length="269" mass="30875">MRNSIRQQYMGPHYESLHHTWFNVLEKDKPSMDGIQTNPQKKASSFVCRQGKPRPEATMVEMPTHGEARPGDTSILLRLPRELRDMVYSDKLICHERPQAFSSLFLGTALLLVNKQIRAEAAAVLYSENTFKVCIRSEVESRIKCKYWWEYNCFRVSEDGANLIRRIRIANRCLSDYRCVCAPLPGVRNRRSIAYAIDVARAFFKDLKIVELRPQLGNSSATPQVEAVERHVQVMSEAALGVMWNCSVQTIVFTEAEINYYKYCVDSIG</sequence>
<organism evidence="1 2">
    <name type="scientific">Apiospora saccharicola</name>
    <dbReference type="NCBI Taxonomy" id="335842"/>
    <lineage>
        <taxon>Eukaryota</taxon>
        <taxon>Fungi</taxon>
        <taxon>Dikarya</taxon>
        <taxon>Ascomycota</taxon>
        <taxon>Pezizomycotina</taxon>
        <taxon>Sordariomycetes</taxon>
        <taxon>Xylariomycetidae</taxon>
        <taxon>Amphisphaeriales</taxon>
        <taxon>Apiosporaceae</taxon>
        <taxon>Apiospora</taxon>
    </lineage>
</organism>
<proteinExistence type="predicted"/>
<dbReference type="PANTHER" id="PTHR42085:SF2">
    <property type="entry name" value="F-BOX DOMAIN-CONTAINING PROTEIN"/>
    <property type="match status" value="1"/>
</dbReference>
<comment type="caution">
    <text evidence="1">The sequence shown here is derived from an EMBL/GenBank/DDBJ whole genome shotgun (WGS) entry which is preliminary data.</text>
</comment>
<dbReference type="InterPro" id="IPR038883">
    <property type="entry name" value="AN11006-like"/>
</dbReference>
<dbReference type="EMBL" id="JAQQWM010000003">
    <property type="protein sequence ID" value="KAK8072833.1"/>
    <property type="molecule type" value="Genomic_DNA"/>
</dbReference>
<evidence type="ECO:0000313" key="2">
    <source>
        <dbReference type="Proteomes" id="UP001446871"/>
    </source>
</evidence>
<dbReference type="Proteomes" id="UP001446871">
    <property type="component" value="Unassembled WGS sequence"/>
</dbReference>
<gene>
    <name evidence="1" type="ORF">PG996_006181</name>
</gene>
<keyword evidence="2" id="KW-1185">Reference proteome</keyword>
<dbReference type="PANTHER" id="PTHR42085">
    <property type="entry name" value="F-BOX DOMAIN-CONTAINING PROTEIN"/>
    <property type="match status" value="1"/>
</dbReference>
<reference evidence="1 2" key="1">
    <citation type="submission" date="2023-01" db="EMBL/GenBank/DDBJ databases">
        <title>Analysis of 21 Apiospora genomes using comparative genomics revels a genus with tremendous synthesis potential of carbohydrate active enzymes and secondary metabolites.</title>
        <authorList>
            <person name="Sorensen T."/>
        </authorList>
    </citation>
    <scope>NUCLEOTIDE SEQUENCE [LARGE SCALE GENOMIC DNA]</scope>
    <source>
        <strain evidence="1 2">CBS 83171</strain>
    </source>
</reference>